<dbReference type="EMBL" id="JBAKAW010000002">
    <property type="protein sequence ID" value="MEL0653983.1"/>
    <property type="molecule type" value="Genomic_DNA"/>
</dbReference>
<gene>
    <name evidence="1" type="ORF">V6257_02985</name>
</gene>
<protein>
    <submittedName>
        <fullName evidence="1">Uncharacterized protein</fullName>
    </submittedName>
</protein>
<evidence type="ECO:0000313" key="2">
    <source>
        <dbReference type="Proteomes" id="UP001371391"/>
    </source>
</evidence>
<accession>A0ABU9GWR0</accession>
<evidence type="ECO:0000313" key="1">
    <source>
        <dbReference type="EMBL" id="MEL0653983.1"/>
    </source>
</evidence>
<name>A0ABU9GWR0_9GAMM</name>
<keyword evidence="2" id="KW-1185">Reference proteome</keyword>
<reference evidence="1 2" key="1">
    <citation type="submission" date="2024-02" db="EMBL/GenBank/DDBJ databases">
        <title>Bacteria isolated from the canopy kelp, Nereocystis luetkeana.</title>
        <authorList>
            <person name="Pfister C.A."/>
            <person name="Younker I.T."/>
            <person name="Light S.H."/>
        </authorList>
    </citation>
    <scope>NUCLEOTIDE SEQUENCE [LARGE SCALE GENOMIC DNA]</scope>
    <source>
        <strain evidence="1 2">TI.1.03</strain>
    </source>
</reference>
<proteinExistence type="predicted"/>
<dbReference type="Proteomes" id="UP001371391">
    <property type="component" value="Unassembled WGS sequence"/>
</dbReference>
<comment type="caution">
    <text evidence="1">The sequence shown here is derived from an EMBL/GenBank/DDBJ whole genome shotgun (WGS) entry which is preliminary data.</text>
</comment>
<dbReference type="RefSeq" id="WP_341601488.1">
    <property type="nucleotide sequence ID" value="NZ_JBAKAW010000002.1"/>
</dbReference>
<organism evidence="1 2">
    <name type="scientific">Pseudoalteromonas issachenkonii</name>
    <dbReference type="NCBI Taxonomy" id="152297"/>
    <lineage>
        <taxon>Bacteria</taxon>
        <taxon>Pseudomonadati</taxon>
        <taxon>Pseudomonadota</taxon>
        <taxon>Gammaproteobacteria</taxon>
        <taxon>Alteromonadales</taxon>
        <taxon>Pseudoalteromonadaceae</taxon>
        <taxon>Pseudoalteromonas</taxon>
    </lineage>
</organism>
<sequence>MFTRDIKARIGEFMQSHVFPEAAGRSIDVCVTTEENIAILIGEEDAKLMLLILN</sequence>